<reference evidence="1 2" key="1">
    <citation type="journal article" date="2015" name="Int. J. Syst. Evol. Microbiol.">
        <title>Youhaiella tibetensis gen. nov., sp. nov., isolated from subsurface sediment.</title>
        <authorList>
            <person name="Wang Y.X."/>
            <person name="Huang F.Q."/>
            <person name="Nogi Y."/>
            <person name="Pang S.J."/>
            <person name="Wang P.K."/>
            <person name="Lv J."/>
        </authorList>
    </citation>
    <scope>NUCLEOTIDE SEQUENCE [LARGE SCALE GENOMIC DNA]</scope>
    <source>
        <strain evidence="2">fig4</strain>
    </source>
</reference>
<proteinExistence type="predicted"/>
<gene>
    <name evidence="1" type="ORF">FNA67_01155</name>
</gene>
<evidence type="ECO:0000313" key="1">
    <source>
        <dbReference type="EMBL" id="QEE18868.1"/>
    </source>
</evidence>
<name>A0A5B9DKH2_9HYPH</name>
<dbReference type="RefSeq" id="WP_147654770.1">
    <property type="nucleotide sequence ID" value="NZ_BMFM01000001.1"/>
</dbReference>
<dbReference type="AlphaFoldDB" id="A0A5B9DKH2"/>
<dbReference type="Proteomes" id="UP000321062">
    <property type="component" value="Chromosome"/>
</dbReference>
<sequence length="77" mass="8385">MAKLSLWLHREERDAWLVSRSGLGAGVYLPKSQIALDEGHPLPLAGPVGPVVIVLPDWLAEDRGLVDREDEAQGGLF</sequence>
<dbReference type="KEGG" id="yti:FNA67_01155"/>
<protein>
    <submittedName>
        <fullName evidence="1">Uncharacterized protein</fullName>
    </submittedName>
</protein>
<organism evidence="1 2">
    <name type="scientific">Paradevosia tibetensis</name>
    <dbReference type="NCBI Taxonomy" id="1447062"/>
    <lineage>
        <taxon>Bacteria</taxon>
        <taxon>Pseudomonadati</taxon>
        <taxon>Pseudomonadota</taxon>
        <taxon>Alphaproteobacteria</taxon>
        <taxon>Hyphomicrobiales</taxon>
        <taxon>Devosiaceae</taxon>
        <taxon>Paradevosia</taxon>
    </lineage>
</organism>
<dbReference type="EMBL" id="CP041690">
    <property type="protein sequence ID" value="QEE18868.1"/>
    <property type="molecule type" value="Genomic_DNA"/>
</dbReference>
<accession>A0A5B9DKH2</accession>
<evidence type="ECO:0000313" key="2">
    <source>
        <dbReference type="Proteomes" id="UP000321062"/>
    </source>
</evidence>
<keyword evidence="2" id="KW-1185">Reference proteome</keyword>